<keyword evidence="6" id="KW-1185">Reference proteome</keyword>
<name>A0A919E554_9PROT</name>
<dbReference type="AlphaFoldDB" id="A0A919E554"/>
<reference evidence="5" key="2">
    <citation type="submission" date="2020-09" db="EMBL/GenBank/DDBJ databases">
        <authorList>
            <person name="Sun Q."/>
            <person name="Kim S."/>
        </authorList>
    </citation>
    <scope>NUCLEOTIDE SEQUENCE</scope>
    <source>
        <strain evidence="5">KCTC 42590</strain>
    </source>
</reference>
<dbReference type="SUPFAM" id="SSF49764">
    <property type="entry name" value="HSP20-like chaperones"/>
    <property type="match status" value="1"/>
</dbReference>
<dbReference type="Gene3D" id="2.60.40.790">
    <property type="match status" value="1"/>
</dbReference>
<evidence type="ECO:0000313" key="6">
    <source>
        <dbReference type="Proteomes" id="UP000630923"/>
    </source>
</evidence>
<proteinExistence type="inferred from homology"/>
<dbReference type="PANTHER" id="PTHR47062:SF1">
    <property type="entry name" value="SMALL HEAT SHOCK PROTEIN IBPA"/>
    <property type="match status" value="1"/>
</dbReference>
<dbReference type="InterPro" id="IPR008978">
    <property type="entry name" value="HSP20-like_chaperone"/>
</dbReference>
<dbReference type="RefSeq" id="WP_191251174.1">
    <property type="nucleotide sequence ID" value="NZ_BNCI01000001.1"/>
</dbReference>
<comment type="similarity">
    <text evidence="2 3">Belongs to the small heat shock protein (HSP20) family.</text>
</comment>
<reference evidence="5" key="1">
    <citation type="journal article" date="2014" name="Int. J. Syst. Evol. Microbiol.">
        <title>Complete genome sequence of Corynebacterium casei LMG S-19264T (=DSM 44701T), isolated from a smear-ripened cheese.</title>
        <authorList>
            <consortium name="US DOE Joint Genome Institute (JGI-PGF)"/>
            <person name="Walter F."/>
            <person name="Albersmeier A."/>
            <person name="Kalinowski J."/>
            <person name="Ruckert C."/>
        </authorList>
    </citation>
    <scope>NUCLEOTIDE SEQUENCE</scope>
    <source>
        <strain evidence="5">KCTC 42590</strain>
    </source>
</reference>
<keyword evidence="1" id="KW-0346">Stress response</keyword>
<evidence type="ECO:0000313" key="5">
    <source>
        <dbReference type="EMBL" id="GHF20223.1"/>
    </source>
</evidence>
<dbReference type="Pfam" id="PF00011">
    <property type="entry name" value="HSP20"/>
    <property type="match status" value="1"/>
</dbReference>
<dbReference type="PANTHER" id="PTHR47062">
    <property type="match status" value="1"/>
</dbReference>
<dbReference type="InterPro" id="IPR002068">
    <property type="entry name" value="A-crystallin/Hsp20_dom"/>
</dbReference>
<organism evidence="5 6">
    <name type="scientific">Kordiimonas sediminis</name>
    <dbReference type="NCBI Taxonomy" id="1735581"/>
    <lineage>
        <taxon>Bacteria</taxon>
        <taxon>Pseudomonadati</taxon>
        <taxon>Pseudomonadota</taxon>
        <taxon>Alphaproteobacteria</taxon>
        <taxon>Kordiimonadales</taxon>
        <taxon>Kordiimonadaceae</taxon>
        <taxon>Kordiimonas</taxon>
    </lineage>
</organism>
<feature type="domain" description="SHSP" evidence="4">
    <location>
        <begin position="29"/>
        <end position="140"/>
    </location>
</feature>
<dbReference type="CDD" id="cd06470">
    <property type="entry name" value="ACD_IbpA-B_like"/>
    <property type="match status" value="1"/>
</dbReference>
<dbReference type="EMBL" id="BNCI01000001">
    <property type="protein sequence ID" value="GHF20223.1"/>
    <property type="molecule type" value="Genomic_DNA"/>
</dbReference>
<dbReference type="InterPro" id="IPR037913">
    <property type="entry name" value="ACD_IbpA/B"/>
</dbReference>
<evidence type="ECO:0000259" key="4">
    <source>
        <dbReference type="PROSITE" id="PS01031"/>
    </source>
</evidence>
<evidence type="ECO:0000256" key="2">
    <source>
        <dbReference type="PROSITE-ProRule" id="PRU00285"/>
    </source>
</evidence>
<accession>A0A919E554</accession>
<dbReference type="PROSITE" id="PS01031">
    <property type="entry name" value="SHSP"/>
    <property type="match status" value="1"/>
</dbReference>
<evidence type="ECO:0000256" key="1">
    <source>
        <dbReference type="ARBA" id="ARBA00023016"/>
    </source>
</evidence>
<comment type="caution">
    <text evidence="5">The sequence shown here is derived from an EMBL/GenBank/DDBJ whole genome shotgun (WGS) entry which is preliminary data.</text>
</comment>
<gene>
    <name evidence="5" type="ORF">GCM10017044_13780</name>
</gene>
<evidence type="ECO:0000256" key="3">
    <source>
        <dbReference type="RuleBase" id="RU003616"/>
    </source>
</evidence>
<dbReference type="Proteomes" id="UP000630923">
    <property type="component" value="Unassembled WGS sequence"/>
</dbReference>
<sequence>MRRYDLSPLLRSSVGFDHLNRLFDSVAGTETTNAYPPYNIEKVSEDDYRITMAVAGFSPDELDVTVTDGTLVISGRALDDDEDRSFIHKGIAKRAFERRFSLAETIQVGDARFENGLLDIELKRVIPDHMKPRSVEIKSAQTSKRKVIEADAA</sequence>
<protein>
    <submittedName>
        <fullName evidence="5">Heat-shock protein Hsp20</fullName>
    </submittedName>
</protein>